<dbReference type="SUPFAM" id="SSF58087">
    <property type="entry name" value="Variant surface glycoprotein (N-terminal domain)"/>
    <property type="match status" value="1"/>
</dbReference>
<keyword evidence="2" id="KW-0732">Signal</keyword>
<feature type="region of interest" description="Disordered" evidence="1">
    <location>
        <begin position="402"/>
        <end position="421"/>
    </location>
</feature>
<feature type="chain" id="PRO_5004057830" evidence="2">
    <location>
        <begin position="20"/>
        <end position="488"/>
    </location>
</feature>
<feature type="signal peptide" evidence="2">
    <location>
        <begin position="1"/>
        <end position="19"/>
    </location>
</feature>
<reference evidence="3" key="1">
    <citation type="submission" date="2013-02" db="EMBL/GenBank/DDBJ databases">
        <authorList>
            <person name="Cross G.A.M."/>
            <person name="Kim H.-S."/>
            <person name="Wickstead B."/>
        </authorList>
    </citation>
    <scope>NUCLEOTIDE SEQUENCE</scope>
    <source>
        <strain evidence="3">Lister 427</strain>
    </source>
</reference>
<evidence type="ECO:0000313" key="3">
    <source>
        <dbReference type="EMBL" id="AGH61118.1"/>
    </source>
</evidence>
<dbReference type="VEuPathDB" id="TriTrypDB:Tb427_000156700"/>
<proteinExistence type="predicted"/>
<accession>M4SXC3</accession>
<dbReference type="AlphaFoldDB" id="M4SXC3"/>
<feature type="region of interest" description="Disordered" evidence="1">
    <location>
        <begin position="443"/>
        <end position="468"/>
    </location>
</feature>
<dbReference type="EMBL" id="KC613687">
    <property type="protein sequence ID" value="AGH61118.1"/>
    <property type="molecule type" value="Genomic_DNA"/>
</dbReference>
<reference evidence="3" key="2">
    <citation type="journal article" date="2014" name="Mol. Biochem. Parasitol.">
        <title>Capturing the variant surface glycoprotein repertoire (the VSGnome) of Trypanosoma brucei Lister 427.</title>
        <authorList>
            <person name="Cross G.A."/>
            <person name="Kim H.S."/>
            <person name="Wickstead B."/>
        </authorList>
    </citation>
    <scope>NUCLEOTIDE SEQUENCE</scope>
    <source>
        <strain evidence="3">Lister 427</strain>
    </source>
</reference>
<organism evidence="3">
    <name type="scientific">Trypanosoma brucei</name>
    <dbReference type="NCBI Taxonomy" id="5691"/>
    <lineage>
        <taxon>Eukaryota</taxon>
        <taxon>Discoba</taxon>
        <taxon>Euglenozoa</taxon>
        <taxon>Kinetoplastea</taxon>
        <taxon>Metakinetoplastina</taxon>
        <taxon>Trypanosomatida</taxon>
        <taxon>Trypanosomatidae</taxon>
        <taxon>Trypanosoma</taxon>
    </lineage>
</organism>
<evidence type="ECO:0000256" key="1">
    <source>
        <dbReference type="SAM" id="MobiDB-lite"/>
    </source>
</evidence>
<protein>
    <submittedName>
        <fullName evidence="3">Variant surface glycoprotein 560</fullName>
    </submittedName>
</protein>
<sequence length="488" mass="52600">MRAIIAFFLIETILTGLRADEQLKAVTHMMSVWQSALALNKITQQLEAEVTVEDANCKAVVNKFHQAVAGVMQDTGTEVEKAALPVVIRLAQLIADSEPIILARRAKVAVAAIKAANLTGHQFAAAALGELQVPNIKTGQDAGTSIRTGAGNIYLEQKQALLDTRRHADFNAKAAKMAAWTKPGNFDGFKIYQPTLVSKGEGTTRAPFVGQNKVGGSGGNTCSVGDLDGPAASGDSSTNICTAPGLVLTMTEITIKKQNDKFGKTGTDDFCDGDHIHHAQAAANAVNHAINRPKAPCLTFDTDDLASFKADDNFKAAVGALFGNLDRKTSLTPDNSQIKTIIKQVYGEGAEMKTKFWEKLKTIKKPSKILGEDASGDITTVTSLVTAFKLFLETKVKESKHKQQAAAPVTVTTGSEKETETKKEDECKKHTTEKLCKSEKGCDFDEKKPEGQKCFPKAETEKKDEKSFSRNLRVSVPHVFAAFAALLF</sequence>
<dbReference type="VEuPathDB" id="TriTrypDB:Tb10.v4.0117"/>
<evidence type="ECO:0000256" key="2">
    <source>
        <dbReference type="SAM" id="SignalP"/>
    </source>
</evidence>
<name>M4SXC3_9TRYP</name>